<accession>A0A7R9AH82</accession>
<dbReference type="AlphaFoldDB" id="A0A7R9AH82"/>
<dbReference type="PANTHER" id="PTHR24261">
    <property type="entry name" value="PLASMINOGEN-RELATED"/>
    <property type="match status" value="1"/>
</dbReference>
<feature type="domain" description="Kringle" evidence="6">
    <location>
        <begin position="197"/>
        <end position="278"/>
    </location>
</feature>
<dbReference type="PRINTS" id="PR00018">
    <property type="entry name" value="KRINGLE"/>
</dbReference>
<evidence type="ECO:0000256" key="4">
    <source>
        <dbReference type="SAM" id="MobiDB-lite"/>
    </source>
</evidence>
<dbReference type="InterPro" id="IPR013806">
    <property type="entry name" value="Kringle-like"/>
</dbReference>
<evidence type="ECO:0000256" key="1">
    <source>
        <dbReference type="ARBA" id="ARBA00022572"/>
    </source>
</evidence>
<name>A0A7R9AH82_9CRUS</name>
<comment type="caution">
    <text evidence="3">Lacks conserved residue(s) required for the propagation of feature annotation.</text>
</comment>
<dbReference type="OrthoDB" id="2431000at2759"/>
<feature type="domain" description="Kringle" evidence="6">
    <location>
        <begin position="291"/>
        <end position="370"/>
    </location>
</feature>
<dbReference type="SUPFAM" id="SSF57414">
    <property type="entry name" value="Hairpin loop containing domain-like"/>
    <property type="match status" value="1"/>
</dbReference>
<feature type="region of interest" description="Disordered" evidence="4">
    <location>
        <begin position="429"/>
        <end position="455"/>
    </location>
</feature>
<feature type="signal peptide" evidence="5">
    <location>
        <begin position="1"/>
        <end position="27"/>
    </location>
</feature>
<evidence type="ECO:0000313" key="7">
    <source>
        <dbReference type="EMBL" id="CAD7254133.1"/>
    </source>
</evidence>
<proteinExistence type="predicted"/>
<keyword evidence="1 3" id="KW-0420">Kringle</keyword>
<keyword evidence="8" id="KW-1185">Reference proteome</keyword>
<keyword evidence="5" id="KW-0732">Signal</keyword>
<gene>
    <name evidence="7" type="ORF">DSTB1V02_LOCUS13879</name>
</gene>
<evidence type="ECO:0000256" key="2">
    <source>
        <dbReference type="ARBA" id="ARBA00023157"/>
    </source>
</evidence>
<dbReference type="Proteomes" id="UP000677054">
    <property type="component" value="Unassembled WGS sequence"/>
</dbReference>
<feature type="chain" id="PRO_5036209948" description="Kringle domain-containing protein" evidence="5">
    <location>
        <begin position="28"/>
        <end position="455"/>
    </location>
</feature>
<dbReference type="EMBL" id="CAJPEV010007953">
    <property type="protein sequence ID" value="CAG0905040.1"/>
    <property type="molecule type" value="Genomic_DNA"/>
</dbReference>
<evidence type="ECO:0000259" key="6">
    <source>
        <dbReference type="PROSITE" id="PS50070"/>
    </source>
</evidence>
<protein>
    <recommendedName>
        <fullName evidence="6">Kringle domain-containing protein</fullName>
    </recommendedName>
</protein>
<dbReference type="InterPro" id="IPR050759">
    <property type="entry name" value="Serine_protease_kringle"/>
</dbReference>
<feature type="non-terminal residue" evidence="7">
    <location>
        <position position="1"/>
    </location>
</feature>
<dbReference type="SUPFAM" id="SSF57440">
    <property type="entry name" value="Kringle-like"/>
    <property type="match status" value="2"/>
</dbReference>
<dbReference type="PANTHER" id="PTHR24261:SF7">
    <property type="entry name" value="KRINGLE DOMAIN-CONTAINING PROTEIN"/>
    <property type="match status" value="1"/>
</dbReference>
<evidence type="ECO:0000256" key="3">
    <source>
        <dbReference type="PROSITE-ProRule" id="PRU00121"/>
    </source>
</evidence>
<dbReference type="PROSITE" id="PS50070">
    <property type="entry name" value="KRINGLE_2"/>
    <property type="match status" value="2"/>
</dbReference>
<reference evidence="7" key="1">
    <citation type="submission" date="2020-11" db="EMBL/GenBank/DDBJ databases">
        <authorList>
            <person name="Tran Van P."/>
        </authorList>
    </citation>
    <scope>NUCLEOTIDE SEQUENCE</scope>
</reference>
<organism evidence="7">
    <name type="scientific">Darwinula stevensoni</name>
    <dbReference type="NCBI Taxonomy" id="69355"/>
    <lineage>
        <taxon>Eukaryota</taxon>
        <taxon>Metazoa</taxon>
        <taxon>Ecdysozoa</taxon>
        <taxon>Arthropoda</taxon>
        <taxon>Crustacea</taxon>
        <taxon>Oligostraca</taxon>
        <taxon>Ostracoda</taxon>
        <taxon>Podocopa</taxon>
        <taxon>Podocopida</taxon>
        <taxon>Darwinulocopina</taxon>
        <taxon>Darwinuloidea</taxon>
        <taxon>Darwinulidae</taxon>
        <taxon>Darwinula</taxon>
    </lineage>
</organism>
<dbReference type="Gene3D" id="2.40.20.10">
    <property type="entry name" value="Plasminogen Kringle 4"/>
    <property type="match status" value="2"/>
</dbReference>
<evidence type="ECO:0000256" key="5">
    <source>
        <dbReference type="SAM" id="SignalP"/>
    </source>
</evidence>
<dbReference type="EMBL" id="LR907470">
    <property type="protein sequence ID" value="CAD7254133.1"/>
    <property type="molecule type" value="Genomic_DNA"/>
</dbReference>
<dbReference type="InterPro" id="IPR018056">
    <property type="entry name" value="Kringle_CS"/>
</dbReference>
<dbReference type="Pfam" id="PF00051">
    <property type="entry name" value="Kringle"/>
    <property type="match status" value="2"/>
</dbReference>
<dbReference type="PROSITE" id="PS00021">
    <property type="entry name" value="KRINGLE_1"/>
    <property type="match status" value="2"/>
</dbReference>
<evidence type="ECO:0000313" key="8">
    <source>
        <dbReference type="Proteomes" id="UP000677054"/>
    </source>
</evidence>
<feature type="compositionally biased region" description="Polar residues" evidence="4">
    <location>
        <begin position="435"/>
        <end position="449"/>
    </location>
</feature>
<sequence>MEVWLFRTRKRMAVLDLFLLVFRGVTSTDIIAHYAAHSGWRYHNVSLERTTPTFGTCGKKCVMQTPPCYAFNYRESDGSCQLVHNGKSDLVKADGYNSYTQWLCLTEYPTIPNAKVSFEGWSGEYPAPKGAMVTLLCDDPKGFSDGSPLHTSRCSSGAPDAWCSSFQEDDVYCDESQFMARDFEMTFTYPECRLTEKGREYIGTERQTESGKTCLRWDTQPYGKTADFLATVEYDDHFLNRDAWSQQNYCRNPSWKERPWCFVDDTQVQWEFCNISMCTDRDPPEFKMTQKGGEYIGRKNVTISGLPCQSWNTTKPHPASDEVASHLPGFPDAEDIDEDHNFCRNPNGDAAPWCYSEKREDPGTEFCDIPFKEVQIEEGAEGNVYPECRLSEKGKEYIGTKSETETRKFCLAWSDQRPIRITVGTRGYTEKDHGASSQTLVSHGSTATSPYAMIR</sequence>
<dbReference type="InterPro" id="IPR038178">
    <property type="entry name" value="Kringle_sf"/>
</dbReference>
<dbReference type="InterPro" id="IPR000001">
    <property type="entry name" value="Kringle"/>
</dbReference>
<feature type="disulfide bond" evidence="3">
    <location>
        <begin position="250"/>
        <end position="273"/>
    </location>
</feature>
<dbReference type="SMART" id="SM00130">
    <property type="entry name" value="KR"/>
    <property type="match status" value="2"/>
</dbReference>
<keyword evidence="2 3" id="KW-1015">Disulfide bond</keyword>